<sequence>MARVMQFWRGPCGGTVDFPNFLKKSGVPEPDWAELLGVVRGAKREANNPLLPCAVFFSYAFFLGPAFLGALSRRWRRVCTKAEEEFNQKYSEKIGYQVLIDFDHGKLVFHPPVAAAEHSLFAPKTEEKYDSRVMPAPLPNFLNSAGVSVSDWDDMAGAYADFANSIASVIRCSIFLYAYGAIYLFLRLICIAGGFNKKVQEFKDKYEEKTGWQMTFDTLRTQLLLHAPAVDDSGPEPEVDPPRDEECPESPKSPQSPPMKQAEPVVAVLVSPPREGRQRDPEDPKSPKEAESNEGVEPSNMPSNMPEVVSSI</sequence>
<organism evidence="3 4">
    <name type="scientific">Symbiodinium natans</name>
    <dbReference type="NCBI Taxonomy" id="878477"/>
    <lineage>
        <taxon>Eukaryota</taxon>
        <taxon>Sar</taxon>
        <taxon>Alveolata</taxon>
        <taxon>Dinophyceae</taxon>
        <taxon>Suessiales</taxon>
        <taxon>Symbiodiniaceae</taxon>
        <taxon>Symbiodinium</taxon>
    </lineage>
</organism>
<keyword evidence="2" id="KW-0812">Transmembrane</keyword>
<feature type="compositionally biased region" description="Basic and acidic residues" evidence="1">
    <location>
        <begin position="274"/>
        <end position="291"/>
    </location>
</feature>
<dbReference type="AlphaFoldDB" id="A0A812T3H8"/>
<evidence type="ECO:0000256" key="2">
    <source>
        <dbReference type="SAM" id="Phobius"/>
    </source>
</evidence>
<keyword evidence="4" id="KW-1185">Reference proteome</keyword>
<feature type="region of interest" description="Disordered" evidence="1">
    <location>
        <begin position="229"/>
        <end position="312"/>
    </location>
</feature>
<keyword evidence="2" id="KW-1133">Transmembrane helix</keyword>
<dbReference type="EMBL" id="CAJNDS010002508">
    <property type="protein sequence ID" value="CAE7504029.1"/>
    <property type="molecule type" value="Genomic_DNA"/>
</dbReference>
<proteinExistence type="predicted"/>
<dbReference type="Proteomes" id="UP000604046">
    <property type="component" value="Unassembled WGS sequence"/>
</dbReference>
<feature type="transmembrane region" description="Helical" evidence="2">
    <location>
        <begin position="49"/>
        <end position="71"/>
    </location>
</feature>
<feature type="transmembrane region" description="Helical" evidence="2">
    <location>
        <begin position="174"/>
        <end position="195"/>
    </location>
</feature>
<evidence type="ECO:0000313" key="4">
    <source>
        <dbReference type="Proteomes" id="UP000604046"/>
    </source>
</evidence>
<dbReference type="OrthoDB" id="431366at2759"/>
<name>A0A812T3H8_9DINO</name>
<evidence type="ECO:0000313" key="3">
    <source>
        <dbReference type="EMBL" id="CAE7504029.1"/>
    </source>
</evidence>
<gene>
    <name evidence="3" type="ORF">SNAT2548_LOCUS28226</name>
</gene>
<comment type="caution">
    <text evidence="3">The sequence shown here is derived from an EMBL/GenBank/DDBJ whole genome shotgun (WGS) entry which is preliminary data.</text>
</comment>
<reference evidence="3" key="1">
    <citation type="submission" date="2021-02" db="EMBL/GenBank/DDBJ databases">
        <authorList>
            <person name="Dougan E. K."/>
            <person name="Rhodes N."/>
            <person name="Thang M."/>
            <person name="Chan C."/>
        </authorList>
    </citation>
    <scope>NUCLEOTIDE SEQUENCE</scope>
</reference>
<protein>
    <submittedName>
        <fullName evidence="3">Uncharacterized protein</fullName>
    </submittedName>
</protein>
<accession>A0A812T3H8</accession>
<keyword evidence="2" id="KW-0472">Membrane</keyword>
<evidence type="ECO:0000256" key="1">
    <source>
        <dbReference type="SAM" id="MobiDB-lite"/>
    </source>
</evidence>